<dbReference type="SUPFAM" id="SSF51735">
    <property type="entry name" value="NAD(P)-binding Rossmann-fold domains"/>
    <property type="match status" value="1"/>
</dbReference>
<evidence type="ECO:0000256" key="2">
    <source>
        <dbReference type="ARBA" id="ARBA00008785"/>
    </source>
</evidence>
<evidence type="ECO:0000256" key="9">
    <source>
        <dbReference type="PIRSR" id="PIRSR000106-2"/>
    </source>
</evidence>
<dbReference type="GO" id="GO:0046872">
    <property type="term" value="F:metal ion binding"/>
    <property type="evidence" value="ECO:0007669"/>
    <property type="project" value="UniProtKB-KW"/>
</dbReference>
<comment type="catalytic activity">
    <reaction evidence="6">
        <text>oxaloacetate + H(+) = pyruvate + CO2</text>
        <dbReference type="Rhea" id="RHEA:15641"/>
        <dbReference type="ChEBI" id="CHEBI:15361"/>
        <dbReference type="ChEBI" id="CHEBI:15378"/>
        <dbReference type="ChEBI" id="CHEBI:16452"/>
        <dbReference type="ChEBI" id="CHEBI:16526"/>
        <dbReference type="EC" id="1.1.1.38"/>
    </reaction>
</comment>
<dbReference type="SMART" id="SM00919">
    <property type="entry name" value="Malic_M"/>
    <property type="match status" value="1"/>
</dbReference>
<dbReference type="CDD" id="cd05312">
    <property type="entry name" value="NAD_bind_1_malic_enz"/>
    <property type="match status" value="1"/>
</dbReference>
<comment type="cofactor">
    <cofactor evidence="10">
        <name>Mg(2+)</name>
        <dbReference type="ChEBI" id="CHEBI:18420"/>
    </cofactor>
    <cofactor evidence="10">
        <name>Mn(2+)</name>
        <dbReference type="ChEBI" id="CHEBI:29035"/>
    </cofactor>
    <text evidence="10">Divalent metal cations. Prefers magnesium or manganese.</text>
</comment>
<dbReference type="PROSITE" id="PS00331">
    <property type="entry name" value="MALIC_ENZYMES"/>
    <property type="match status" value="1"/>
</dbReference>
<dbReference type="GO" id="GO:0051287">
    <property type="term" value="F:NAD binding"/>
    <property type="evidence" value="ECO:0007669"/>
    <property type="project" value="InterPro"/>
</dbReference>
<feature type="binding site" evidence="9">
    <location>
        <position position="434"/>
    </location>
    <ligand>
        <name>(S)-malate</name>
        <dbReference type="ChEBI" id="CHEBI:15589"/>
    </ligand>
</feature>
<dbReference type="InterPro" id="IPR001891">
    <property type="entry name" value="Malic_OxRdtase"/>
</dbReference>
<reference evidence="15" key="1">
    <citation type="journal article" date="2023" name="Mol. Phylogenet. Evol.">
        <title>Genome-scale phylogeny and comparative genomics of the fungal order Sordariales.</title>
        <authorList>
            <person name="Hensen N."/>
            <person name="Bonometti L."/>
            <person name="Westerberg I."/>
            <person name="Brannstrom I.O."/>
            <person name="Guillou S."/>
            <person name="Cros-Aarteil S."/>
            <person name="Calhoun S."/>
            <person name="Haridas S."/>
            <person name="Kuo A."/>
            <person name="Mondo S."/>
            <person name="Pangilinan J."/>
            <person name="Riley R."/>
            <person name="LaButti K."/>
            <person name="Andreopoulos B."/>
            <person name="Lipzen A."/>
            <person name="Chen C."/>
            <person name="Yan M."/>
            <person name="Daum C."/>
            <person name="Ng V."/>
            <person name="Clum A."/>
            <person name="Steindorff A."/>
            <person name="Ohm R.A."/>
            <person name="Martin F."/>
            <person name="Silar P."/>
            <person name="Natvig D.O."/>
            <person name="Lalanne C."/>
            <person name="Gautier V."/>
            <person name="Ament-Velasquez S.L."/>
            <person name="Kruys A."/>
            <person name="Hutchinson M.I."/>
            <person name="Powell A.J."/>
            <person name="Barry K."/>
            <person name="Miller A.N."/>
            <person name="Grigoriev I.V."/>
            <person name="Debuchy R."/>
            <person name="Gladieux P."/>
            <person name="Hiltunen Thoren M."/>
            <person name="Johannesson H."/>
        </authorList>
    </citation>
    <scope>NUCLEOTIDE SEQUENCE</scope>
    <source>
        <strain evidence="15">CBS 532.94</strain>
    </source>
</reference>
<protein>
    <recommendedName>
        <fullName evidence="11">Malic enzyme</fullName>
    </recommendedName>
</protein>
<comment type="caution">
    <text evidence="15">The sequence shown here is derived from an EMBL/GenBank/DDBJ whole genome shotgun (WGS) entry which is preliminary data.</text>
</comment>
<reference evidence="15" key="2">
    <citation type="submission" date="2023-05" db="EMBL/GenBank/DDBJ databases">
        <authorList>
            <consortium name="Lawrence Berkeley National Laboratory"/>
            <person name="Steindorff A."/>
            <person name="Hensen N."/>
            <person name="Bonometti L."/>
            <person name="Westerberg I."/>
            <person name="Brannstrom I.O."/>
            <person name="Guillou S."/>
            <person name="Cros-Aarteil S."/>
            <person name="Calhoun S."/>
            <person name="Haridas S."/>
            <person name="Kuo A."/>
            <person name="Mondo S."/>
            <person name="Pangilinan J."/>
            <person name="Riley R."/>
            <person name="Labutti K."/>
            <person name="Andreopoulos B."/>
            <person name="Lipzen A."/>
            <person name="Chen C."/>
            <person name="Yanf M."/>
            <person name="Daum C."/>
            <person name="Ng V."/>
            <person name="Clum A."/>
            <person name="Ohm R."/>
            <person name="Martin F."/>
            <person name="Silar P."/>
            <person name="Natvig D."/>
            <person name="Lalanne C."/>
            <person name="Gautier V."/>
            <person name="Ament-Velasquez S.L."/>
            <person name="Kruys A."/>
            <person name="Hutchinson M.I."/>
            <person name="Powell A.J."/>
            <person name="Barry K."/>
            <person name="Miller A.N."/>
            <person name="Grigoriev I.V."/>
            <person name="Debuchy R."/>
            <person name="Gladieux P."/>
            <person name="Thoren M.H."/>
            <person name="Johannesson H."/>
        </authorList>
    </citation>
    <scope>NUCLEOTIDE SEQUENCE</scope>
    <source>
        <strain evidence="15">CBS 532.94</strain>
    </source>
</reference>
<dbReference type="Gene3D" id="3.40.50.10380">
    <property type="entry name" value="Malic enzyme, N-terminal domain"/>
    <property type="match status" value="1"/>
</dbReference>
<evidence type="ECO:0000313" key="16">
    <source>
        <dbReference type="Proteomes" id="UP001303760"/>
    </source>
</evidence>
<evidence type="ECO:0000313" key="15">
    <source>
        <dbReference type="EMBL" id="KAK4233015.1"/>
    </source>
</evidence>
<dbReference type="Pfam" id="PF03949">
    <property type="entry name" value="Malic_M"/>
    <property type="match status" value="1"/>
</dbReference>
<proteinExistence type="inferred from homology"/>
<evidence type="ECO:0000256" key="10">
    <source>
        <dbReference type="PIRSR" id="PIRSR000106-3"/>
    </source>
</evidence>
<feature type="binding site" evidence="10">
    <location>
        <position position="291"/>
    </location>
    <ligand>
        <name>a divalent metal cation</name>
        <dbReference type="ChEBI" id="CHEBI:60240"/>
    </ligand>
</feature>
<dbReference type="SUPFAM" id="SSF53223">
    <property type="entry name" value="Aminoacid dehydrogenase-like, N-terminal domain"/>
    <property type="match status" value="1"/>
</dbReference>
<dbReference type="GO" id="GO:0005739">
    <property type="term" value="C:mitochondrion"/>
    <property type="evidence" value="ECO:0007669"/>
    <property type="project" value="TreeGrafter"/>
</dbReference>
<evidence type="ECO:0000256" key="4">
    <source>
        <dbReference type="ARBA" id="ARBA00023002"/>
    </source>
</evidence>
<dbReference type="Gene3D" id="3.40.50.720">
    <property type="entry name" value="NAD(P)-binding Rossmann-like Domain"/>
    <property type="match status" value="1"/>
</dbReference>
<dbReference type="InterPro" id="IPR012302">
    <property type="entry name" value="Malic_NAD-bd"/>
</dbReference>
<evidence type="ECO:0000259" key="14">
    <source>
        <dbReference type="SMART" id="SM01274"/>
    </source>
</evidence>
<evidence type="ECO:0000256" key="1">
    <source>
        <dbReference type="ARBA" id="ARBA00001936"/>
    </source>
</evidence>
<accession>A0AAN7H9M0</accession>
<dbReference type="InterPro" id="IPR036291">
    <property type="entry name" value="NAD(P)-bd_dom_sf"/>
</dbReference>
<dbReference type="PIRSF" id="PIRSF000106">
    <property type="entry name" value="ME"/>
    <property type="match status" value="1"/>
</dbReference>
<dbReference type="GO" id="GO:0004471">
    <property type="term" value="F:malate dehydrogenase (decarboxylating) (NAD+) activity"/>
    <property type="evidence" value="ECO:0007669"/>
    <property type="project" value="TreeGrafter"/>
</dbReference>
<dbReference type="NCBIfam" id="NF010052">
    <property type="entry name" value="PRK13529.1"/>
    <property type="match status" value="1"/>
</dbReference>
<feature type="active site" description="Proton acceptor" evidence="8">
    <location>
        <position position="196"/>
    </location>
</feature>
<feature type="binding site" evidence="9">
    <location>
        <position position="484"/>
    </location>
    <ligand>
        <name>(S)-malate</name>
        <dbReference type="ChEBI" id="CHEBI:15589"/>
    </ligand>
</feature>
<evidence type="ECO:0000256" key="8">
    <source>
        <dbReference type="PIRSR" id="PIRSR000106-1"/>
    </source>
</evidence>
<feature type="active site" description="Proton donor" evidence="8">
    <location>
        <position position="124"/>
    </location>
</feature>
<dbReference type="SMART" id="SM01274">
    <property type="entry name" value="malic"/>
    <property type="match status" value="1"/>
</dbReference>
<evidence type="ECO:0000256" key="3">
    <source>
        <dbReference type="ARBA" id="ARBA00022723"/>
    </source>
</evidence>
<keyword evidence="16" id="KW-1185">Reference proteome</keyword>
<keyword evidence="3 10" id="KW-0479">Metal-binding</keyword>
<evidence type="ECO:0000256" key="5">
    <source>
        <dbReference type="ARBA" id="ARBA00023027"/>
    </source>
</evidence>
<keyword evidence="5" id="KW-0520">NAD</keyword>
<dbReference type="GO" id="GO:0005829">
    <property type="term" value="C:cytosol"/>
    <property type="evidence" value="ECO:0007669"/>
    <property type="project" value="TreeGrafter"/>
</dbReference>
<dbReference type="Pfam" id="PF00390">
    <property type="entry name" value="malic"/>
    <property type="match status" value="1"/>
</dbReference>
<comment type="similarity">
    <text evidence="2 11">Belongs to the malic enzymes family.</text>
</comment>
<evidence type="ECO:0000256" key="6">
    <source>
        <dbReference type="ARBA" id="ARBA00050168"/>
    </source>
</evidence>
<comment type="catalytic activity">
    <reaction evidence="7">
        <text>(S)-malate + NAD(+) = pyruvate + CO2 + NADH</text>
        <dbReference type="Rhea" id="RHEA:12653"/>
        <dbReference type="ChEBI" id="CHEBI:15361"/>
        <dbReference type="ChEBI" id="CHEBI:15589"/>
        <dbReference type="ChEBI" id="CHEBI:16526"/>
        <dbReference type="ChEBI" id="CHEBI:57540"/>
        <dbReference type="ChEBI" id="CHEBI:57945"/>
        <dbReference type="EC" id="1.1.1.38"/>
    </reaction>
</comment>
<feature type="region of interest" description="Disordered" evidence="12">
    <location>
        <begin position="1"/>
        <end position="24"/>
    </location>
</feature>
<dbReference type="FunFam" id="3.40.50.720:FF:000055">
    <property type="entry name" value="NAD-dependent malic enzyme"/>
    <property type="match status" value="1"/>
</dbReference>
<feature type="binding site" evidence="10">
    <location>
        <position position="268"/>
    </location>
    <ligand>
        <name>a divalent metal cation</name>
        <dbReference type="ChEBI" id="CHEBI:60240"/>
    </ligand>
</feature>
<dbReference type="EMBL" id="MU860710">
    <property type="protein sequence ID" value="KAK4233015.1"/>
    <property type="molecule type" value="Genomic_DNA"/>
</dbReference>
<feature type="domain" description="Malic enzyme NAD-binding" evidence="13">
    <location>
        <begin position="292"/>
        <end position="553"/>
    </location>
</feature>
<evidence type="ECO:0000256" key="7">
    <source>
        <dbReference type="ARBA" id="ARBA00052591"/>
    </source>
</evidence>
<dbReference type="InterPro" id="IPR012301">
    <property type="entry name" value="Malic_N_dom"/>
</dbReference>
<dbReference type="InterPro" id="IPR015884">
    <property type="entry name" value="Malic_enzyme_CS"/>
</dbReference>
<name>A0AAN7H9M0_9PEZI</name>
<dbReference type="FunFam" id="3.40.50.10380:FF:000001">
    <property type="entry name" value="NAD-dependent malic enzyme"/>
    <property type="match status" value="1"/>
</dbReference>
<evidence type="ECO:0000256" key="12">
    <source>
        <dbReference type="SAM" id="MobiDB-lite"/>
    </source>
</evidence>
<gene>
    <name evidence="15" type="ORF">C8A03DRAFT_48297</name>
</gene>
<dbReference type="InterPro" id="IPR046346">
    <property type="entry name" value="Aminoacid_DH-like_N_sf"/>
</dbReference>
<dbReference type="PRINTS" id="PR00072">
    <property type="entry name" value="MALOXRDTASE"/>
</dbReference>
<organism evidence="15 16">
    <name type="scientific">Achaetomium macrosporum</name>
    <dbReference type="NCBI Taxonomy" id="79813"/>
    <lineage>
        <taxon>Eukaryota</taxon>
        <taxon>Fungi</taxon>
        <taxon>Dikarya</taxon>
        <taxon>Ascomycota</taxon>
        <taxon>Pezizomycotina</taxon>
        <taxon>Sordariomycetes</taxon>
        <taxon>Sordariomycetidae</taxon>
        <taxon>Sordariales</taxon>
        <taxon>Chaetomiaceae</taxon>
        <taxon>Achaetomium</taxon>
    </lineage>
</organism>
<dbReference type="Proteomes" id="UP001303760">
    <property type="component" value="Unassembled WGS sequence"/>
</dbReference>
<dbReference type="AlphaFoldDB" id="A0AAN7H9M0"/>
<keyword evidence="4 11" id="KW-0560">Oxidoreductase</keyword>
<sequence>MPPQKNQDHQQQQPSEPSKFGHLPLSTSGPLECALKGTVLLNHPYFNKGSAFTSQERHDFELTGLLPQSVQTLEQQVQRAYEQYSAQPDDLAKNTFLTSMKEQNEVLYFKLLLDHLEEMFSVVYTPTEGEAIQNYSRIFRRPEGLFLNIHDIDRVHHDLSLWGTADDVDYIVVTDGEEILGIGDQGCGGILISIAKLVLMTICAGIHPNRVLPVVLDCGTDNETLLNDPLYLGLREKRARGEQYDRFVETFIRSARELYPKAYIHFEDFGFQNARQLLDRWRPEIPCFNDDVQGTGCVTLAAIFAGLHVSKQKLGDLRMVVFGAGTAGVGIADQVRDAIAEERGISKEEASRQIWLIDKPGLLTAQVEGLSDAQKTYARSEDWSGKETDLLGVVKEVKPNVLVGTSTVPGAFTEEIVRAMASHVDRPIILPLSNPTRLHEAVPADLLSWTDGKALVATGSPFKPVKGPWGPDGKEVEIEVAECNNSVVFPGIGLGGVLCRARLVTDKMLIAAINGVVEFGPALKDETAPLLPGVDMVRQVSVRVARKVIQAAVEEGVATEQGIPKEESELDEWIMEQMWDPVYRPLKYVEAHSASRSAKGELRVVGSLPQRG</sequence>
<dbReference type="PANTHER" id="PTHR23406">
    <property type="entry name" value="MALIC ENZYME-RELATED"/>
    <property type="match status" value="1"/>
</dbReference>
<evidence type="ECO:0000259" key="13">
    <source>
        <dbReference type="SMART" id="SM00919"/>
    </source>
</evidence>
<feature type="domain" description="Malic enzyme N-terminal" evidence="14">
    <location>
        <begin position="101"/>
        <end position="282"/>
    </location>
</feature>
<evidence type="ECO:0000256" key="11">
    <source>
        <dbReference type="RuleBase" id="RU003426"/>
    </source>
</evidence>
<comment type="cofactor">
    <cofactor evidence="1">
        <name>Mn(2+)</name>
        <dbReference type="ChEBI" id="CHEBI:29035"/>
    </cofactor>
</comment>
<dbReference type="GO" id="GO:0006108">
    <property type="term" value="P:malate metabolic process"/>
    <property type="evidence" value="ECO:0007669"/>
    <property type="project" value="TreeGrafter"/>
</dbReference>
<dbReference type="PANTHER" id="PTHR23406:SF34">
    <property type="entry name" value="NAD-DEPENDENT MALIC ENZYME, MITOCHONDRIAL"/>
    <property type="match status" value="1"/>
</dbReference>
<dbReference type="InterPro" id="IPR037062">
    <property type="entry name" value="Malic_N_dom_sf"/>
</dbReference>
<feature type="binding site" evidence="10">
    <location>
        <position position="267"/>
    </location>
    <ligand>
        <name>a divalent metal cation</name>
        <dbReference type="ChEBI" id="CHEBI:60240"/>
    </ligand>
</feature>